<reference evidence="2 3" key="1">
    <citation type="journal article" date="2018" name="BMC Genomics">
        <title>The genome of Naegleria lovaniensis, the basis for a comparative approach to unravel pathogenicity factors of the human pathogenic amoeba N. fowleri.</title>
        <authorList>
            <person name="Liechti N."/>
            <person name="Schurch N."/>
            <person name="Bruggmann R."/>
            <person name="Wittwer M."/>
        </authorList>
    </citation>
    <scope>NUCLEOTIDE SEQUENCE [LARGE SCALE GENOMIC DNA]</scope>
    <source>
        <strain evidence="2 3">ATCC 30569</strain>
    </source>
</reference>
<evidence type="ECO:0000256" key="1">
    <source>
        <dbReference type="SAM" id="MobiDB-lite"/>
    </source>
</evidence>
<gene>
    <name evidence="2" type="ORF">C9374_011958</name>
</gene>
<dbReference type="GeneID" id="68104412"/>
<name>A0AA88KEG2_NAELO</name>
<dbReference type="Proteomes" id="UP000816034">
    <property type="component" value="Unassembled WGS sequence"/>
</dbReference>
<proteinExistence type="predicted"/>
<feature type="region of interest" description="Disordered" evidence="1">
    <location>
        <begin position="1"/>
        <end position="23"/>
    </location>
</feature>
<evidence type="ECO:0000313" key="3">
    <source>
        <dbReference type="Proteomes" id="UP000816034"/>
    </source>
</evidence>
<organism evidence="2 3">
    <name type="scientific">Naegleria lovaniensis</name>
    <name type="common">Amoeba</name>
    <dbReference type="NCBI Taxonomy" id="51637"/>
    <lineage>
        <taxon>Eukaryota</taxon>
        <taxon>Discoba</taxon>
        <taxon>Heterolobosea</taxon>
        <taxon>Tetramitia</taxon>
        <taxon>Eutetramitia</taxon>
        <taxon>Vahlkampfiidae</taxon>
        <taxon>Naegleria</taxon>
    </lineage>
</organism>
<feature type="compositionally biased region" description="Polar residues" evidence="1">
    <location>
        <begin position="1"/>
        <end position="15"/>
    </location>
</feature>
<dbReference type="RefSeq" id="XP_044542843.1">
    <property type="nucleotide sequence ID" value="XM_044687670.1"/>
</dbReference>
<keyword evidence="3" id="KW-1185">Reference proteome</keyword>
<accession>A0AA88KEG2</accession>
<evidence type="ECO:0000313" key="2">
    <source>
        <dbReference type="EMBL" id="KAG2373669.1"/>
    </source>
</evidence>
<comment type="caution">
    <text evidence="2">The sequence shown here is derived from an EMBL/GenBank/DDBJ whole genome shotgun (WGS) entry which is preliminary data.</text>
</comment>
<sequence length="438" mass="50904">MSQPPSIVNSTSFQETGIIPPPPPLSSLTNINWNARNKKFKLDTSIREFDERKISKHPLIKKRLQIQPYLHYNLNRNFTIITYMDESNEFTKCPTLISFGGPHVRDKTIYYLELDPPKTRVDSENDNYQVEHEWKELETVANPYGEYFKNNMLQIQNGSMIYSKKLQKLIVFQSGSQYFKFYFLCLKNRTWIKKRFCYPNLSYCWDVLLTKYDEDGSKGLVVTRSFMSVLIVDLEELFSTNNENYLITLPAIAEAKTVATVASRMIVPLPTQHQILVVGSSSSCTKFKEEARVISVDLTTNTNSTTDISEGMQMYNQHHSACAYPFEQKTSSTSGAQVLITLLGNHGHLFFEYDTQTKKSTFLSHNPLPIQLEHHAFFPPFLCTYRNRRNERCAVYIPNLDILYKIKLDYDKPENAFPYLKKQLLEHEMFKDIAILHK</sequence>
<dbReference type="AlphaFoldDB" id="A0AA88KEG2"/>
<protein>
    <submittedName>
        <fullName evidence="2">Uncharacterized protein</fullName>
    </submittedName>
</protein>
<dbReference type="EMBL" id="PYSW02000052">
    <property type="protein sequence ID" value="KAG2373669.1"/>
    <property type="molecule type" value="Genomic_DNA"/>
</dbReference>